<accession>A0A2A2PS69</accession>
<evidence type="ECO:0000313" key="2">
    <source>
        <dbReference type="Proteomes" id="UP000217830"/>
    </source>
</evidence>
<dbReference type="EMBL" id="NRST01000001">
    <property type="protein sequence ID" value="PAW58061.1"/>
    <property type="molecule type" value="Genomic_DNA"/>
</dbReference>
<dbReference type="RefSeq" id="WP_095668690.1">
    <property type="nucleotide sequence ID" value="NZ_NRSS01000003.1"/>
</dbReference>
<comment type="caution">
    <text evidence="1">The sequence shown here is derived from an EMBL/GenBank/DDBJ whole genome shotgun (WGS) entry which is preliminary data.</text>
</comment>
<reference evidence="1 2" key="1">
    <citation type="submission" date="2017-08" db="EMBL/GenBank/DDBJ databases">
        <title>Draft Genome Sequence of Pseudomonas moraviensis TYU6, isolated from Taxus cuspidata by using PacBio Single-Molecule Real-Time Technology.</title>
        <authorList>
            <person name="Baek K.-H."/>
            <person name="Mishra A.K."/>
        </authorList>
    </citation>
    <scope>NUCLEOTIDE SEQUENCE [LARGE SCALE GENOMIC DNA]</scope>
    <source>
        <strain evidence="1 2">TYU6</strain>
    </source>
</reference>
<protein>
    <submittedName>
        <fullName evidence="1">Uncharacterized protein</fullName>
    </submittedName>
</protein>
<name>A0A2A2PS69_9PSED</name>
<dbReference type="AlphaFoldDB" id="A0A2A2PS69"/>
<evidence type="ECO:0000313" key="1">
    <source>
        <dbReference type="EMBL" id="PAW58061.1"/>
    </source>
</evidence>
<organism evidence="1 2">
    <name type="scientific">Pseudomonas moraviensis</name>
    <dbReference type="NCBI Taxonomy" id="321662"/>
    <lineage>
        <taxon>Bacteria</taxon>
        <taxon>Pseudomonadati</taxon>
        <taxon>Pseudomonadota</taxon>
        <taxon>Gammaproteobacteria</taxon>
        <taxon>Pseudomonadales</taxon>
        <taxon>Pseudomonadaceae</taxon>
        <taxon>Pseudomonas</taxon>
    </lineage>
</organism>
<gene>
    <name evidence="1" type="ORF">CKQ80_23050</name>
</gene>
<keyword evidence="2" id="KW-1185">Reference proteome</keyword>
<dbReference type="Proteomes" id="UP000217830">
    <property type="component" value="Unassembled WGS sequence"/>
</dbReference>
<sequence length="227" mass="26653">MSNTKNFVAVDWRTGPDRIYFFFPEKNSYSRFDFEDNKVLSGFPKPVDGKWEGFDKTAADLRFGFTTTTTHWNGGVDTLWLFYDEGTTPYVCEYSQQTDKAISKTPIAKSKWEKILPYYEKIVGVMWAESTAQRESYWFLLNDGNYLIYEIYSKTLEVLPLNGSSWAPMEEYKSQMMTAVTNDYPTFDTYFYVFLNDNRYLRYEQNAKKVFGPYTISDSTWPGLLKD</sequence>
<proteinExistence type="predicted"/>